<gene>
    <name evidence="2" type="ORF">ACFOEI_07970</name>
</gene>
<organism evidence="2 3">
    <name type="scientific">Modicisalibacter luteus</name>
    <dbReference type="NCBI Taxonomy" id="453962"/>
    <lineage>
        <taxon>Bacteria</taxon>
        <taxon>Pseudomonadati</taxon>
        <taxon>Pseudomonadota</taxon>
        <taxon>Gammaproteobacteria</taxon>
        <taxon>Oceanospirillales</taxon>
        <taxon>Halomonadaceae</taxon>
        <taxon>Modicisalibacter</taxon>
    </lineage>
</organism>
<evidence type="ECO:0000259" key="1">
    <source>
        <dbReference type="Pfam" id="PF01339"/>
    </source>
</evidence>
<sequence>MKEEQQAARSNLLSDKPVTIVGIGASTGGLAALKQFFSGVPKDPGLAFVVVMHLSPEH</sequence>
<dbReference type="RefSeq" id="WP_019017458.1">
    <property type="nucleotide sequence ID" value="NZ_BMXD01000003.1"/>
</dbReference>
<feature type="domain" description="CheB-type methylesterase" evidence="1">
    <location>
        <begin position="21"/>
        <end position="58"/>
    </location>
</feature>
<evidence type="ECO:0000313" key="2">
    <source>
        <dbReference type="EMBL" id="MFC3292006.1"/>
    </source>
</evidence>
<evidence type="ECO:0000313" key="3">
    <source>
        <dbReference type="Proteomes" id="UP001595640"/>
    </source>
</evidence>
<accession>A0ABV7LZF0</accession>
<dbReference type="Gene3D" id="3.40.50.180">
    <property type="entry name" value="Methylesterase CheB, C-terminal domain"/>
    <property type="match status" value="1"/>
</dbReference>
<proteinExistence type="predicted"/>
<dbReference type="InterPro" id="IPR035909">
    <property type="entry name" value="CheB_C"/>
</dbReference>
<dbReference type="InterPro" id="IPR000673">
    <property type="entry name" value="Sig_transdc_resp-reg_Me-estase"/>
</dbReference>
<dbReference type="SUPFAM" id="SSF52738">
    <property type="entry name" value="Methylesterase CheB, C-terminal domain"/>
    <property type="match status" value="1"/>
</dbReference>
<protein>
    <submittedName>
        <fullName evidence="2">Chemotaxis protein CheB</fullName>
    </submittedName>
</protein>
<dbReference type="EMBL" id="JBHRUH010000012">
    <property type="protein sequence ID" value="MFC3292006.1"/>
    <property type="molecule type" value="Genomic_DNA"/>
</dbReference>
<reference evidence="3" key="1">
    <citation type="journal article" date="2019" name="Int. J. Syst. Evol. Microbiol.">
        <title>The Global Catalogue of Microorganisms (GCM) 10K type strain sequencing project: providing services to taxonomists for standard genome sequencing and annotation.</title>
        <authorList>
            <consortium name="The Broad Institute Genomics Platform"/>
            <consortium name="The Broad Institute Genome Sequencing Center for Infectious Disease"/>
            <person name="Wu L."/>
            <person name="Ma J."/>
        </authorList>
    </citation>
    <scope>NUCLEOTIDE SEQUENCE [LARGE SCALE GENOMIC DNA]</scope>
    <source>
        <strain evidence="3">KCTC 12847</strain>
    </source>
</reference>
<dbReference type="Proteomes" id="UP001595640">
    <property type="component" value="Unassembled WGS sequence"/>
</dbReference>
<name>A0ABV7LZF0_9GAMM</name>
<keyword evidence="3" id="KW-1185">Reference proteome</keyword>
<dbReference type="Pfam" id="PF01339">
    <property type="entry name" value="CheB_methylest"/>
    <property type="match status" value="1"/>
</dbReference>
<comment type="caution">
    <text evidence="2">The sequence shown here is derived from an EMBL/GenBank/DDBJ whole genome shotgun (WGS) entry which is preliminary data.</text>
</comment>